<evidence type="ECO:0000313" key="2">
    <source>
        <dbReference type="EMBL" id="MDC3983125.1"/>
    </source>
</evidence>
<gene>
    <name evidence="2" type="ORF">KEG57_21620</name>
</gene>
<keyword evidence="3" id="KW-1185">Reference proteome</keyword>
<feature type="region of interest" description="Disordered" evidence="1">
    <location>
        <begin position="1"/>
        <end position="36"/>
    </location>
</feature>
<reference evidence="2 3" key="1">
    <citation type="submission" date="2021-04" db="EMBL/GenBank/DDBJ databases">
        <title>Genome analysis of Polyangium sp.</title>
        <authorList>
            <person name="Li Y."/>
            <person name="Wang J."/>
        </authorList>
    </citation>
    <scope>NUCLEOTIDE SEQUENCE [LARGE SCALE GENOMIC DNA]</scope>
    <source>
        <strain evidence="2 3">SDU14</strain>
    </source>
</reference>
<dbReference type="Proteomes" id="UP001151081">
    <property type="component" value="Unassembled WGS sequence"/>
</dbReference>
<evidence type="ECO:0000313" key="3">
    <source>
        <dbReference type="Proteomes" id="UP001151081"/>
    </source>
</evidence>
<comment type="caution">
    <text evidence="2">The sequence shown here is derived from an EMBL/GenBank/DDBJ whole genome shotgun (WGS) entry which is preliminary data.</text>
</comment>
<dbReference type="RefSeq" id="WP_272458755.1">
    <property type="nucleotide sequence ID" value="NZ_JAGTJJ010000011.1"/>
</dbReference>
<protein>
    <submittedName>
        <fullName evidence="2">Uncharacterized protein</fullName>
    </submittedName>
</protein>
<feature type="compositionally biased region" description="Basic and acidic residues" evidence="1">
    <location>
        <begin position="1"/>
        <end position="11"/>
    </location>
</feature>
<dbReference type="AlphaFoldDB" id="A0A9X3X5I9"/>
<proteinExistence type="predicted"/>
<organism evidence="2 3">
    <name type="scientific">Polyangium jinanense</name>
    <dbReference type="NCBI Taxonomy" id="2829994"/>
    <lineage>
        <taxon>Bacteria</taxon>
        <taxon>Pseudomonadati</taxon>
        <taxon>Myxococcota</taxon>
        <taxon>Polyangia</taxon>
        <taxon>Polyangiales</taxon>
        <taxon>Polyangiaceae</taxon>
        <taxon>Polyangium</taxon>
    </lineage>
</organism>
<feature type="region of interest" description="Disordered" evidence="1">
    <location>
        <begin position="53"/>
        <end position="91"/>
    </location>
</feature>
<dbReference type="EMBL" id="JAGTJJ010000011">
    <property type="protein sequence ID" value="MDC3983125.1"/>
    <property type="molecule type" value="Genomic_DNA"/>
</dbReference>
<name>A0A9X3X5I9_9BACT</name>
<accession>A0A9X3X5I9</accession>
<evidence type="ECO:0000256" key="1">
    <source>
        <dbReference type="SAM" id="MobiDB-lite"/>
    </source>
</evidence>
<sequence length="105" mass="11994">MARAERRRDDQGEGQEAAAPRRLKAARAPTARPRVSGKWTQIALLLRRLADLIEAPEGDEPGDNRPRRRPVRFDLPPPPPIRPPSELDMQRATEDLRRLGYKINK</sequence>